<name>A0A176Z055_9BRAD</name>
<evidence type="ECO:0000313" key="2">
    <source>
        <dbReference type="Proteomes" id="UP000076959"/>
    </source>
</evidence>
<comment type="caution">
    <text evidence="1">The sequence shown here is derived from an EMBL/GenBank/DDBJ whole genome shotgun (WGS) entry which is preliminary data.</text>
</comment>
<accession>A0A176Z055</accession>
<keyword evidence="2" id="KW-1185">Reference proteome</keyword>
<proteinExistence type="predicted"/>
<dbReference type="AlphaFoldDB" id="A0A176Z055"/>
<dbReference type="EMBL" id="LUUB01000040">
    <property type="protein sequence ID" value="OAF12411.1"/>
    <property type="molecule type" value="Genomic_DNA"/>
</dbReference>
<organism evidence="1 2">
    <name type="scientific">Bradyrhizobium centrolobii</name>
    <dbReference type="NCBI Taxonomy" id="1505087"/>
    <lineage>
        <taxon>Bacteria</taxon>
        <taxon>Pseudomonadati</taxon>
        <taxon>Pseudomonadota</taxon>
        <taxon>Alphaproteobacteria</taxon>
        <taxon>Hyphomicrobiales</taxon>
        <taxon>Nitrobacteraceae</taxon>
        <taxon>Bradyrhizobium</taxon>
    </lineage>
</organism>
<sequence>MARTSECRPLGKADEVVIAQSLQNEEHRGTISVIRDSVRSAWTYDESLAHAKTHLLVRIARGDADFATDHIKGVLNFVVIMPGHFLRWADLQFGDPETRPRRVI</sequence>
<gene>
    <name evidence="1" type="ORF">AYJ54_06170</name>
</gene>
<dbReference type="Proteomes" id="UP000076959">
    <property type="component" value="Unassembled WGS sequence"/>
</dbReference>
<evidence type="ECO:0000313" key="1">
    <source>
        <dbReference type="EMBL" id="OAF12411.1"/>
    </source>
</evidence>
<protein>
    <submittedName>
        <fullName evidence="1">Uncharacterized protein</fullName>
    </submittedName>
</protein>
<reference evidence="1 2" key="1">
    <citation type="submission" date="2016-03" db="EMBL/GenBank/DDBJ databases">
        <title>Draft Genome Sequence of the Strain BR 10245 (Bradyrhizobium sp.) isolated from nodules of Centrolobium paraense.</title>
        <authorList>
            <person name="Simoes-Araujo J.L.Sr."/>
            <person name="Barauna A.C."/>
            <person name="Silva K."/>
            <person name="Zilli J.E."/>
        </authorList>
    </citation>
    <scope>NUCLEOTIDE SEQUENCE [LARGE SCALE GENOMIC DNA]</scope>
    <source>
        <strain evidence="1 2">BR 10245</strain>
    </source>
</reference>